<name>A0A382UNE8_9ZZZZ</name>
<evidence type="ECO:0000313" key="2">
    <source>
        <dbReference type="EMBL" id="SVD35201.1"/>
    </source>
</evidence>
<dbReference type="Pfam" id="PF07978">
    <property type="entry name" value="NIPSNAP"/>
    <property type="match status" value="1"/>
</dbReference>
<dbReference type="EMBL" id="UINC01145208">
    <property type="protein sequence ID" value="SVD35201.1"/>
    <property type="molecule type" value="Genomic_DNA"/>
</dbReference>
<reference evidence="2" key="1">
    <citation type="submission" date="2018-05" db="EMBL/GenBank/DDBJ databases">
        <authorList>
            <person name="Lanie J.A."/>
            <person name="Ng W.-L."/>
            <person name="Kazmierczak K.M."/>
            <person name="Andrzejewski T.M."/>
            <person name="Davidsen T.M."/>
            <person name="Wayne K.J."/>
            <person name="Tettelin H."/>
            <person name="Glass J.I."/>
            <person name="Rusch D."/>
            <person name="Podicherti R."/>
            <person name="Tsui H.-C.T."/>
            <person name="Winkler M.E."/>
        </authorList>
    </citation>
    <scope>NUCLEOTIDE SEQUENCE</scope>
</reference>
<accession>A0A382UNE8</accession>
<dbReference type="InterPro" id="IPR011008">
    <property type="entry name" value="Dimeric_a/b-barrel"/>
</dbReference>
<sequence length="106" mass="12684">MFFELREYRTLPGERENWVNFMEEIVIPFQVSKGMVILGSFVGQEEDDLYIWVRRFEDEAEREKLYEAVYESDVWQNDIGPKIPTMMDRSKVVVRRIEASSRSVIQ</sequence>
<proteinExistence type="predicted"/>
<dbReference type="InterPro" id="IPR012577">
    <property type="entry name" value="NIPSNAP"/>
</dbReference>
<gene>
    <name evidence="2" type="ORF">METZ01_LOCUS388055</name>
</gene>
<feature type="domain" description="NIPSNAP" evidence="1">
    <location>
        <begin position="3"/>
        <end position="78"/>
    </location>
</feature>
<protein>
    <recommendedName>
        <fullName evidence="1">NIPSNAP domain-containing protein</fullName>
    </recommendedName>
</protein>
<dbReference type="Gene3D" id="3.30.70.100">
    <property type="match status" value="1"/>
</dbReference>
<organism evidence="2">
    <name type="scientific">marine metagenome</name>
    <dbReference type="NCBI Taxonomy" id="408172"/>
    <lineage>
        <taxon>unclassified sequences</taxon>
        <taxon>metagenomes</taxon>
        <taxon>ecological metagenomes</taxon>
    </lineage>
</organism>
<dbReference type="SUPFAM" id="SSF54909">
    <property type="entry name" value="Dimeric alpha+beta barrel"/>
    <property type="match status" value="1"/>
</dbReference>
<evidence type="ECO:0000259" key="1">
    <source>
        <dbReference type="Pfam" id="PF07978"/>
    </source>
</evidence>
<dbReference type="AlphaFoldDB" id="A0A382UNE8"/>